<keyword evidence="2" id="KW-1185">Reference proteome</keyword>
<comment type="caution">
    <text evidence="1">The sequence shown here is derived from an EMBL/GenBank/DDBJ whole genome shotgun (WGS) entry which is preliminary data.</text>
</comment>
<dbReference type="RefSeq" id="WP_358641480.1">
    <property type="nucleotide sequence ID" value="NZ_JBFAEV010000019.1"/>
</dbReference>
<name>A0ABW8LQ39_9ACTN</name>
<accession>A0ABW8LQ39</accession>
<organism evidence="1 2">
    <name type="scientific">Streptomyces milbemycinicus</name>
    <dbReference type="NCBI Taxonomy" id="476552"/>
    <lineage>
        <taxon>Bacteria</taxon>
        <taxon>Bacillati</taxon>
        <taxon>Actinomycetota</taxon>
        <taxon>Actinomycetes</taxon>
        <taxon>Kitasatosporales</taxon>
        <taxon>Streptomycetaceae</taxon>
        <taxon>Streptomyces</taxon>
    </lineage>
</organism>
<protein>
    <submittedName>
        <fullName evidence="1">Uncharacterized protein</fullName>
    </submittedName>
</protein>
<proteinExistence type="predicted"/>
<sequence length="138" mass="14670">MTRKAPKWTPPSGYDVKVLPTGKWWDSVRASVKVGEHALKLLGDASGAVVQDRHGPLYWLVTPGAADGWNVRDAQVLGASTAEASYAGVPPAHWTSSPGTHWRIPVGPDCYLTDAQLPHGALALAAIEELGPVEEVGR</sequence>
<reference evidence="1 2" key="1">
    <citation type="submission" date="2024-11" db="EMBL/GenBank/DDBJ databases">
        <title>The Natural Products Discovery Center: Release of the First 8490 Sequenced Strains for Exploring Actinobacteria Biosynthetic Diversity.</title>
        <authorList>
            <person name="Kalkreuter E."/>
            <person name="Kautsar S.A."/>
            <person name="Yang D."/>
            <person name="Bader C.D."/>
            <person name="Teijaro C.N."/>
            <person name="Fluegel L."/>
            <person name="Davis C.M."/>
            <person name="Simpson J.R."/>
            <person name="Lauterbach L."/>
            <person name="Steele A.D."/>
            <person name="Gui C."/>
            <person name="Meng S."/>
            <person name="Li G."/>
            <person name="Viehrig K."/>
            <person name="Ye F."/>
            <person name="Su P."/>
            <person name="Kiefer A.F."/>
            <person name="Nichols A."/>
            <person name="Cepeda A.J."/>
            <person name="Yan W."/>
            <person name="Fan B."/>
            <person name="Jiang Y."/>
            <person name="Adhikari A."/>
            <person name="Zheng C.-J."/>
            <person name="Schuster L."/>
            <person name="Cowan T.M."/>
            <person name="Smanski M.J."/>
            <person name="Chevrette M.G."/>
            <person name="De Carvalho L.P.S."/>
            <person name="Shen B."/>
        </authorList>
    </citation>
    <scope>NUCLEOTIDE SEQUENCE [LARGE SCALE GENOMIC DNA]</scope>
    <source>
        <strain evidence="1 2">NPDC020863</strain>
    </source>
</reference>
<dbReference type="EMBL" id="JBJDQH010000005">
    <property type="protein sequence ID" value="MFK4266396.1"/>
    <property type="molecule type" value="Genomic_DNA"/>
</dbReference>
<evidence type="ECO:0000313" key="2">
    <source>
        <dbReference type="Proteomes" id="UP001620295"/>
    </source>
</evidence>
<evidence type="ECO:0000313" key="1">
    <source>
        <dbReference type="EMBL" id="MFK4266396.1"/>
    </source>
</evidence>
<dbReference type="Proteomes" id="UP001620295">
    <property type="component" value="Unassembled WGS sequence"/>
</dbReference>
<gene>
    <name evidence="1" type="ORF">ACI2L5_15845</name>
</gene>